<dbReference type="AlphaFoldDB" id="A0A5M6IUP4"/>
<dbReference type="InterPro" id="IPR047057">
    <property type="entry name" value="MerR_fam"/>
</dbReference>
<dbReference type="Proteomes" id="UP000325255">
    <property type="component" value="Unassembled WGS sequence"/>
</dbReference>
<dbReference type="Pfam" id="PF13411">
    <property type="entry name" value="MerR_1"/>
    <property type="match status" value="1"/>
</dbReference>
<dbReference type="SUPFAM" id="SSF46955">
    <property type="entry name" value="Putative DNA-binding domain"/>
    <property type="match status" value="1"/>
</dbReference>
<comment type="caution">
    <text evidence="3">The sequence shown here is derived from an EMBL/GenBank/DDBJ whole genome shotgun (WGS) entry which is preliminary data.</text>
</comment>
<feature type="domain" description="HTH merR-type" evidence="2">
    <location>
        <begin position="5"/>
        <end position="74"/>
    </location>
</feature>
<dbReference type="CDD" id="cd04785">
    <property type="entry name" value="HTH_CadR-PbrR-like"/>
    <property type="match status" value="1"/>
</dbReference>
<accession>A0A5M6IUP4</accession>
<dbReference type="InterPro" id="IPR000551">
    <property type="entry name" value="MerR-type_HTH_dom"/>
</dbReference>
<dbReference type="PROSITE" id="PS50937">
    <property type="entry name" value="HTH_MERR_2"/>
    <property type="match status" value="1"/>
</dbReference>
<sequence length="153" mass="16867">MESVSLSIGELSRRTRCKVQTIRWYEEVGLLPPPARSSGGHRIYGAAHLARLDFIRHARELGFPLDAVRALLRLSDHPDRACDEAHALAAAQLAMVEDKLRRLEALRIELARMTETCRGGLAAECRILETLADHTHGHCASPDHAGGDIHPTP</sequence>
<dbReference type="RefSeq" id="WP_150040992.1">
    <property type="nucleotide sequence ID" value="NZ_OW485601.1"/>
</dbReference>
<dbReference type="PROSITE" id="PS00552">
    <property type="entry name" value="HTH_MERR_1"/>
    <property type="match status" value="1"/>
</dbReference>
<organism evidence="3 4">
    <name type="scientific">Rhodovastum atsumiense</name>
    <dbReference type="NCBI Taxonomy" id="504468"/>
    <lineage>
        <taxon>Bacteria</taxon>
        <taxon>Pseudomonadati</taxon>
        <taxon>Pseudomonadota</taxon>
        <taxon>Alphaproteobacteria</taxon>
        <taxon>Acetobacterales</taxon>
        <taxon>Acetobacteraceae</taxon>
        <taxon>Rhodovastum</taxon>
    </lineage>
</organism>
<evidence type="ECO:0000313" key="4">
    <source>
        <dbReference type="Proteomes" id="UP000325255"/>
    </source>
</evidence>
<dbReference type="EMBL" id="VWPK01000016">
    <property type="protein sequence ID" value="KAA5611982.1"/>
    <property type="molecule type" value="Genomic_DNA"/>
</dbReference>
<evidence type="ECO:0000256" key="1">
    <source>
        <dbReference type="ARBA" id="ARBA00023125"/>
    </source>
</evidence>
<name>A0A5M6IUP4_9PROT</name>
<dbReference type="OrthoDB" id="9802944at2"/>
<dbReference type="SMART" id="SM00422">
    <property type="entry name" value="HTH_MERR"/>
    <property type="match status" value="1"/>
</dbReference>
<evidence type="ECO:0000259" key="2">
    <source>
        <dbReference type="PROSITE" id="PS50937"/>
    </source>
</evidence>
<gene>
    <name evidence="3" type="ORF">F1189_12040</name>
</gene>
<dbReference type="PRINTS" id="PR00040">
    <property type="entry name" value="HTHMERR"/>
</dbReference>
<reference evidence="3 4" key="1">
    <citation type="submission" date="2019-09" db="EMBL/GenBank/DDBJ databases">
        <title>Genome sequence of Rhodovastum atsumiense, a diverse member of the Acetobacteraceae family of non-sulfur purple photosynthetic bacteria.</title>
        <authorList>
            <person name="Meyer T."/>
            <person name="Kyndt J."/>
        </authorList>
    </citation>
    <scope>NUCLEOTIDE SEQUENCE [LARGE SCALE GENOMIC DNA]</scope>
    <source>
        <strain evidence="3 4">DSM 21279</strain>
    </source>
</reference>
<evidence type="ECO:0000313" key="3">
    <source>
        <dbReference type="EMBL" id="KAA5611982.1"/>
    </source>
</evidence>
<dbReference type="Gene3D" id="1.10.1660.10">
    <property type="match status" value="1"/>
</dbReference>
<keyword evidence="1" id="KW-0238">DNA-binding</keyword>
<dbReference type="PANTHER" id="PTHR30204">
    <property type="entry name" value="REDOX-CYCLING DRUG-SENSING TRANSCRIPTIONAL ACTIVATOR SOXR"/>
    <property type="match status" value="1"/>
</dbReference>
<dbReference type="InterPro" id="IPR009061">
    <property type="entry name" value="DNA-bd_dom_put_sf"/>
</dbReference>
<dbReference type="GO" id="GO:0003700">
    <property type="term" value="F:DNA-binding transcription factor activity"/>
    <property type="evidence" value="ECO:0007669"/>
    <property type="project" value="InterPro"/>
</dbReference>
<dbReference type="GO" id="GO:0003677">
    <property type="term" value="F:DNA binding"/>
    <property type="evidence" value="ECO:0007669"/>
    <property type="project" value="UniProtKB-KW"/>
</dbReference>
<protein>
    <submittedName>
        <fullName evidence="3">Helix-turn-helix domain-containing protein</fullName>
    </submittedName>
</protein>
<keyword evidence="4" id="KW-1185">Reference proteome</keyword>
<dbReference type="PANTHER" id="PTHR30204:SF92">
    <property type="entry name" value="HTH-TYPE TRANSCRIPTIONAL REGULATOR ZNTR"/>
    <property type="match status" value="1"/>
</dbReference>
<proteinExistence type="predicted"/>